<dbReference type="PANTHER" id="PTHR34985:SF1">
    <property type="entry name" value="SLR0554 PROTEIN"/>
    <property type="match status" value="1"/>
</dbReference>
<organism evidence="2 3">
    <name type="scientific">Candidatus Dojkabacteria bacterium</name>
    <dbReference type="NCBI Taxonomy" id="2099670"/>
    <lineage>
        <taxon>Bacteria</taxon>
        <taxon>Candidatus Dojkabacteria</taxon>
    </lineage>
</organism>
<name>A0A955L8E5_9BACT</name>
<dbReference type="InterPro" id="IPR007936">
    <property type="entry name" value="VapE-like_dom"/>
</dbReference>
<comment type="caution">
    <text evidence="2">The sequence shown here is derived from an EMBL/GenBank/DDBJ whole genome shotgun (WGS) entry which is preliminary data.</text>
</comment>
<reference evidence="2" key="2">
    <citation type="journal article" date="2021" name="Microbiome">
        <title>Successional dynamics and alternative stable states in a saline activated sludge microbial community over 9 years.</title>
        <authorList>
            <person name="Wang Y."/>
            <person name="Ye J."/>
            <person name="Ju F."/>
            <person name="Liu L."/>
            <person name="Boyd J.A."/>
            <person name="Deng Y."/>
            <person name="Parks D.H."/>
            <person name="Jiang X."/>
            <person name="Yin X."/>
            <person name="Woodcroft B.J."/>
            <person name="Tyson G.W."/>
            <person name="Hugenholtz P."/>
            <person name="Polz M.F."/>
            <person name="Zhang T."/>
        </authorList>
    </citation>
    <scope>NUCLEOTIDE SEQUENCE</scope>
    <source>
        <strain evidence="2">HKST-UBA11</strain>
    </source>
</reference>
<feature type="domain" description="Virulence-associated protein E-like" evidence="1">
    <location>
        <begin position="91"/>
        <end position="237"/>
    </location>
</feature>
<dbReference type="EMBL" id="JAGQLH010000053">
    <property type="protein sequence ID" value="MCA9385894.1"/>
    <property type="molecule type" value="Genomic_DNA"/>
</dbReference>
<dbReference type="Pfam" id="PF05272">
    <property type="entry name" value="VapE-like_dom"/>
    <property type="match status" value="1"/>
</dbReference>
<protein>
    <recommendedName>
        <fullName evidence="1">Virulence-associated protein E-like domain-containing protein</fullName>
    </recommendedName>
</protein>
<evidence type="ECO:0000313" key="2">
    <source>
        <dbReference type="EMBL" id="MCA9385894.1"/>
    </source>
</evidence>
<evidence type="ECO:0000313" key="3">
    <source>
        <dbReference type="Proteomes" id="UP000754563"/>
    </source>
</evidence>
<dbReference type="PANTHER" id="PTHR34985">
    <property type="entry name" value="SLR0554 PROTEIN"/>
    <property type="match status" value="1"/>
</dbReference>
<evidence type="ECO:0000259" key="1">
    <source>
        <dbReference type="Pfam" id="PF05272"/>
    </source>
</evidence>
<dbReference type="AlphaFoldDB" id="A0A955L8E5"/>
<proteinExistence type="predicted"/>
<accession>A0A955L8E5</accession>
<gene>
    <name evidence="2" type="ORF">KC717_04575</name>
</gene>
<dbReference type="Proteomes" id="UP000754563">
    <property type="component" value="Unassembled WGS sequence"/>
</dbReference>
<sequence>MEATVSKNELVLSYIEDNYDVRRNVVSQKIEFKLKKESEFQNAEGGALDQIWYDINLNVINNYTLSKTRRMLSMKADVNEHHPFKYYFDSLPEWDTADHIGEVATMVTSKELSSEDWYSQFAKWIVGVVASAIDENINNNCLVLSGPAGIGKTTFFRNLVPVELKRYYKEERITAKEKIRLTNSFLIDVIDADYMPLKKRKAFRQLIKKTHFDIRLPHNKHETKLRRRASLCGTTNSVIDVSIFNVIEVTGIDYKKPINHEQMYAQAYWMLKNNFDYKN</sequence>
<reference evidence="2" key="1">
    <citation type="submission" date="2020-04" db="EMBL/GenBank/DDBJ databases">
        <authorList>
            <person name="Zhang T."/>
        </authorList>
    </citation>
    <scope>NUCLEOTIDE SEQUENCE</scope>
    <source>
        <strain evidence="2">HKST-UBA11</strain>
    </source>
</reference>